<comment type="caution">
    <text evidence="1">The sequence shown here is derived from an EMBL/GenBank/DDBJ whole genome shotgun (WGS) entry which is preliminary data.</text>
</comment>
<proteinExistence type="predicted"/>
<dbReference type="EMBL" id="QPMK01000016">
    <property type="protein sequence ID" value="RDD65008.1"/>
    <property type="molecule type" value="Genomic_DNA"/>
</dbReference>
<evidence type="ECO:0000313" key="1">
    <source>
        <dbReference type="EMBL" id="RDD65008.1"/>
    </source>
</evidence>
<dbReference type="Proteomes" id="UP000253977">
    <property type="component" value="Unassembled WGS sequence"/>
</dbReference>
<name>A0A369TIA5_9RHOB</name>
<reference evidence="1 2" key="1">
    <citation type="submission" date="2018-07" db="EMBL/GenBank/DDBJ databases">
        <title>Thalassococcus profundi sp. nov., a marine bacterium isolated from deep seawater of Okinawa Trough.</title>
        <authorList>
            <person name="Yu M."/>
        </authorList>
    </citation>
    <scope>NUCLEOTIDE SEQUENCE [LARGE SCALE GENOMIC DNA]</scope>
    <source>
        <strain evidence="1 2">WRAS1</strain>
    </source>
</reference>
<keyword evidence="2" id="KW-1185">Reference proteome</keyword>
<protein>
    <submittedName>
        <fullName evidence="1">Uncharacterized protein</fullName>
    </submittedName>
</protein>
<dbReference type="OrthoDB" id="7605594at2"/>
<gene>
    <name evidence="1" type="ORF">DU478_17560</name>
</gene>
<accession>A0A369TIA5</accession>
<sequence>MKKPLHPVTDHAVLRFLERVRGEDIEAVRSEIGRTVALGLEHGASAVVSGGFIYELSRSGRVITVKLANQAPQHIGSYKRRREIDDG</sequence>
<dbReference type="RefSeq" id="WP_114512268.1">
    <property type="nucleotide sequence ID" value="NZ_QPMK01000016.1"/>
</dbReference>
<organism evidence="1 2">
    <name type="scientific">Thalassococcus profundi</name>
    <dbReference type="NCBI Taxonomy" id="2282382"/>
    <lineage>
        <taxon>Bacteria</taxon>
        <taxon>Pseudomonadati</taxon>
        <taxon>Pseudomonadota</taxon>
        <taxon>Alphaproteobacteria</taxon>
        <taxon>Rhodobacterales</taxon>
        <taxon>Roseobacteraceae</taxon>
        <taxon>Thalassococcus</taxon>
    </lineage>
</organism>
<evidence type="ECO:0000313" key="2">
    <source>
        <dbReference type="Proteomes" id="UP000253977"/>
    </source>
</evidence>
<dbReference type="AlphaFoldDB" id="A0A369TIA5"/>